<dbReference type="Gene3D" id="2.40.50.100">
    <property type="match status" value="1"/>
</dbReference>
<organism evidence="5 6">
    <name type="scientific">Hydrogenobacter hydrogenophilus</name>
    <dbReference type="NCBI Taxonomy" id="35835"/>
    <lineage>
        <taxon>Bacteria</taxon>
        <taxon>Pseudomonadati</taxon>
        <taxon>Aquificota</taxon>
        <taxon>Aquificia</taxon>
        <taxon>Aquificales</taxon>
        <taxon>Aquificaceae</taxon>
        <taxon>Hydrogenobacter</taxon>
    </lineage>
</organism>
<evidence type="ECO:0000313" key="6">
    <source>
        <dbReference type="Proteomes" id="UP000218627"/>
    </source>
</evidence>
<dbReference type="InterPro" id="IPR050465">
    <property type="entry name" value="UPF0194_transport"/>
</dbReference>
<dbReference type="AlphaFoldDB" id="A0A285NTZ6"/>
<accession>A0A285NTZ6</accession>
<dbReference type="Gene3D" id="1.10.287.470">
    <property type="entry name" value="Helix hairpin bin"/>
    <property type="match status" value="2"/>
</dbReference>
<dbReference type="InterPro" id="IPR058625">
    <property type="entry name" value="MdtA-like_BSH"/>
</dbReference>
<dbReference type="OrthoDB" id="9811754at2"/>
<dbReference type="PANTHER" id="PTHR32347">
    <property type="entry name" value="EFFLUX SYSTEM COMPONENT YKNX-RELATED"/>
    <property type="match status" value="1"/>
</dbReference>
<evidence type="ECO:0000256" key="1">
    <source>
        <dbReference type="ARBA" id="ARBA00004196"/>
    </source>
</evidence>
<evidence type="ECO:0000313" key="5">
    <source>
        <dbReference type="EMBL" id="SNZ12974.1"/>
    </source>
</evidence>
<feature type="coiled-coil region" evidence="3">
    <location>
        <begin position="85"/>
        <end position="244"/>
    </location>
</feature>
<dbReference type="GO" id="GO:0055085">
    <property type="term" value="P:transmembrane transport"/>
    <property type="evidence" value="ECO:0007669"/>
    <property type="project" value="InterPro"/>
</dbReference>
<dbReference type="Pfam" id="PF25917">
    <property type="entry name" value="BSH_RND"/>
    <property type="match status" value="1"/>
</dbReference>
<dbReference type="RefSeq" id="WP_096600922.1">
    <property type="nucleotide sequence ID" value="NZ_OBEN01000002.1"/>
</dbReference>
<comment type="subcellular location">
    <subcellularLocation>
        <location evidence="1">Cell envelope</location>
    </subcellularLocation>
</comment>
<evidence type="ECO:0000256" key="2">
    <source>
        <dbReference type="ARBA" id="ARBA00023054"/>
    </source>
</evidence>
<evidence type="ECO:0000256" key="3">
    <source>
        <dbReference type="SAM" id="Coils"/>
    </source>
</evidence>
<dbReference type="PRINTS" id="PR01490">
    <property type="entry name" value="RTXTOXIND"/>
</dbReference>
<dbReference type="Proteomes" id="UP000218627">
    <property type="component" value="Unassembled WGS sequence"/>
</dbReference>
<keyword evidence="6" id="KW-1185">Reference proteome</keyword>
<dbReference type="EMBL" id="OBEN01000002">
    <property type="protein sequence ID" value="SNZ12974.1"/>
    <property type="molecule type" value="Genomic_DNA"/>
</dbReference>
<evidence type="ECO:0000259" key="4">
    <source>
        <dbReference type="Pfam" id="PF25917"/>
    </source>
</evidence>
<gene>
    <name evidence="5" type="ORF">SAMN06265353_0573</name>
</gene>
<dbReference type="Gene3D" id="2.40.30.170">
    <property type="match status" value="1"/>
</dbReference>
<dbReference type="SUPFAM" id="SSF111369">
    <property type="entry name" value="HlyD-like secretion proteins"/>
    <property type="match status" value="3"/>
</dbReference>
<protein>
    <submittedName>
        <fullName evidence="5">Membrane fusion protein, multidrug efflux system</fullName>
    </submittedName>
</protein>
<keyword evidence="2 3" id="KW-0175">Coiled coil</keyword>
<proteinExistence type="predicted"/>
<name>A0A285NTZ6_9AQUI</name>
<reference evidence="6" key="1">
    <citation type="submission" date="2017-09" db="EMBL/GenBank/DDBJ databases">
        <authorList>
            <person name="Varghese N."/>
            <person name="Submissions S."/>
        </authorList>
    </citation>
    <scope>NUCLEOTIDE SEQUENCE [LARGE SCALE GENOMIC DNA]</scope>
    <source>
        <strain evidence="6">DSM 2913</strain>
    </source>
</reference>
<feature type="domain" description="Multidrug resistance protein MdtA-like barrel-sandwich hybrid" evidence="4">
    <location>
        <begin position="51"/>
        <end position="276"/>
    </location>
</feature>
<sequence>MKRKVGIVVVLLLIVIFAILAFRWIKHRIEYAITDAVFVKADELSNVGFQKVSGKVIKLYKNMGDRVSKGEVIAQIDPTDYELNLQNIQAKIESLKAQREQLEIQLKRVSEELVANYSISTLSAGEVEKKRQSLESQLAQVQAQLELAKKDRDRYKNLLEKGVIPKRTYEEAETRYSVLKDQAESIRRSLEELNLSYKKSLEGVKLSRISFLKEKELISQIEALNKEIESLKKQEELVKNYLENTKLTAPFDGIVAKKYVSVGDVVSPGMPVYAIVKPDSMYVDVLLEESKLKGVEKGCKAYIRLDAYPDKVFEGVVEEISPASAATFALVPRDVSAGEFTKVVQRIPVKIRITKGDMSLLRVGMGGEVEIQRKR</sequence>
<dbReference type="GO" id="GO:0030313">
    <property type="term" value="C:cell envelope"/>
    <property type="evidence" value="ECO:0007669"/>
    <property type="project" value="UniProtKB-SubCell"/>
</dbReference>